<accession>A0A7X6LTV2</accession>
<dbReference type="Pfam" id="PF15420">
    <property type="entry name" value="Abhydrolase_9_N"/>
    <property type="match status" value="1"/>
</dbReference>
<evidence type="ECO:0000259" key="3">
    <source>
        <dbReference type="Pfam" id="PF15420"/>
    </source>
</evidence>
<dbReference type="Pfam" id="PF10081">
    <property type="entry name" value="Abhydrolase_9"/>
    <property type="match status" value="1"/>
</dbReference>
<sequence length="701" mass="76689">MGSFSASSNARRVSSGYLPENPRCATILGPLCCSVCSVCSLTAWRLLPPRLPRDRSKFGTIAPVAFQLLRDTRKALHQLPAALERARDRYSVTRDGLLAVPIAALEVLGDISPGVRMRGPRRLPPNFGAGLIGAEVATWGAVSPSLLPHSWWATAANVGVLQGIGHGFATVASQALRPALGDSPRRPLPLPVRVAMTGVTVGVFATSMRRRVHQERLVESDDTFKVGAQIVGVTLGTLGYGAVLLVGDAIQTFIDAINELLGKKLPPVASWPLAIVGGGAVLVVVGDQMVVRRFAERVSRQALELDREFLRGADQPRRPQRSGSPDSAVDWNTMGRQGRAVVAGGPRKEDIERLVSGDAMEPIRVFVGLDAKADADPDFEEMAAVAVREMHRTGAFERRHIAVMSAAGTGWINDFHTSGFEFVTRGDSAIVSMQYSYLPSAYSYMAERANPVRSSRVLIEAIRGELDRLDPHARPKLYIGGESLGAYGVSDAFDTVEEFLEQTAGGVFTGTPGFARNHSELTKHRAKGSPQRLPLIDGGRHVRFTAHPAHIRHDFRGENYTNAWEEPRFVFAQHASDPVVWWEPNLAWRAPDWLKEPGSRGVPAPREQHLDALDTMRWMPLVTFWQVGIDQLPSKDYPSPHGHNYHDETVAYWNAVVHGQGENAGAGLLTRPELVRVARWIHNDATKTRMPKGGFPSKHGY</sequence>
<organism evidence="4 5">
    <name type="scientific">Corynebacterium mucifaciens</name>
    <dbReference type="NCBI Taxonomy" id="57171"/>
    <lineage>
        <taxon>Bacteria</taxon>
        <taxon>Bacillati</taxon>
        <taxon>Actinomycetota</taxon>
        <taxon>Actinomycetes</taxon>
        <taxon>Mycobacteriales</taxon>
        <taxon>Corynebacteriaceae</taxon>
        <taxon>Corynebacterium</taxon>
    </lineage>
</organism>
<dbReference type="InterPro" id="IPR027788">
    <property type="entry name" value="Alpha/beta-hydrolase_N_dom"/>
</dbReference>
<name>A0A7X6LTV2_9CORY</name>
<evidence type="ECO:0008006" key="6">
    <source>
        <dbReference type="Google" id="ProtNLM"/>
    </source>
</evidence>
<feature type="domain" description="Alpha/beta-hydrolase N-terminal" evidence="3">
    <location>
        <begin position="143"/>
        <end position="346"/>
    </location>
</feature>
<gene>
    <name evidence="4" type="ORF">HF989_10255</name>
</gene>
<comment type="caution">
    <text evidence="4">The sequence shown here is derived from an EMBL/GenBank/DDBJ whole genome shotgun (WGS) entry which is preliminary data.</text>
</comment>
<evidence type="ECO:0000313" key="4">
    <source>
        <dbReference type="EMBL" id="NKY69727.1"/>
    </source>
</evidence>
<evidence type="ECO:0000313" key="5">
    <source>
        <dbReference type="Proteomes" id="UP000554284"/>
    </source>
</evidence>
<evidence type="ECO:0000259" key="2">
    <source>
        <dbReference type="Pfam" id="PF10081"/>
    </source>
</evidence>
<dbReference type="Proteomes" id="UP000554284">
    <property type="component" value="Unassembled WGS sequence"/>
</dbReference>
<dbReference type="InterPro" id="IPR027787">
    <property type="entry name" value="Alpha/beta-hydrolase_catalytic"/>
</dbReference>
<dbReference type="EMBL" id="JAAXPF010000016">
    <property type="protein sequence ID" value="NKY69727.1"/>
    <property type="molecule type" value="Genomic_DNA"/>
</dbReference>
<reference evidence="4 5" key="1">
    <citation type="submission" date="2020-04" db="EMBL/GenBank/DDBJ databases">
        <title>MicrobeNet Type strains.</title>
        <authorList>
            <person name="Nicholson A.C."/>
        </authorList>
    </citation>
    <scope>NUCLEOTIDE SEQUENCE [LARGE SCALE GENOMIC DNA]</scope>
    <source>
        <strain evidence="4 5">ATCC 700355</strain>
    </source>
</reference>
<feature type="domain" description="Alpha/beta-hydrolase catalytic" evidence="2">
    <location>
        <begin position="363"/>
        <end position="661"/>
    </location>
</feature>
<evidence type="ECO:0000256" key="1">
    <source>
        <dbReference type="SAM" id="MobiDB-lite"/>
    </source>
</evidence>
<dbReference type="AlphaFoldDB" id="A0A7X6LTV2"/>
<feature type="region of interest" description="Disordered" evidence="1">
    <location>
        <begin position="310"/>
        <end position="332"/>
    </location>
</feature>
<protein>
    <recommendedName>
        <fullName evidence="6">Alpha/beta-hydrolase catalytic domain-containing protein</fullName>
    </recommendedName>
</protein>
<proteinExistence type="predicted"/>